<dbReference type="AlphaFoldDB" id="A0AA39Y6J6"/>
<protein>
    <submittedName>
        <fullName evidence="2">Uncharacterized protein</fullName>
    </submittedName>
</protein>
<feature type="region of interest" description="Disordered" evidence="1">
    <location>
        <begin position="18"/>
        <end position="42"/>
    </location>
</feature>
<feature type="region of interest" description="Disordered" evidence="1">
    <location>
        <begin position="436"/>
        <end position="460"/>
    </location>
</feature>
<comment type="caution">
    <text evidence="2">The sequence shown here is derived from an EMBL/GenBank/DDBJ whole genome shotgun (WGS) entry which is preliminary data.</text>
</comment>
<feature type="compositionally biased region" description="Basic and acidic residues" evidence="1">
    <location>
        <begin position="21"/>
        <end position="31"/>
    </location>
</feature>
<dbReference type="Proteomes" id="UP001174936">
    <property type="component" value="Unassembled WGS sequence"/>
</dbReference>
<evidence type="ECO:0000313" key="3">
    <source>
        <dbReference type="Proteomes" id="UP001174936"/>
    </source>
</evidence>
<sequence>MASKLHIHKPYVLKALAQPLDRPDGPGRHTVGEVLGQKHGSKRRKRSELSVAIDGDAIHLYDILSSQAVTSYLVSPQSFFTCAPYSLRWRQALTNSATRYTYASIRDSLSKKMEIKLFKDVQEESGASTATAISHPHRCDKPVVFLAATSPKSASQSLETGLPNHDVIAVAADGTVMALHGETLESKWQSSPTIFTQELSAGAGGKGFQVDFVQSVLAADIVDGLFGGGNELFGVFQEKVQRDGFNPDILVAITSIQEGDVPRRHLHILALPEDRPSRQPNGQNIISVFVAPLPTQIRPTKFQLDVRSGTLQELCDGVLFTYSFKSGIPRLENQLPVSGMTSFLRLSKTSVLTSTEASLSVYNPVFRSLQSSTSTSTEETKAPETQTPCELVVYFPSRELAVGLRGSSLVAIQIEAPATRSNKRRADGLLVDAIRRGMSRNDHRERGSPQEHAESAVLADPHPALFSEGSQKEWQEKSASADELLQNGNLKGFEELLAGVFKVEVDEQQPEQNGGETAVPAPLPKWKWLEPGSEYPQVDRRWVVYAIQKVFAWNGTSDEGAVHLSCKMPDSNVLAYLIAASHLSVSNLKSAFKEQALQLDEIDRILGEDLPSVLVEADPMMDLLLGYLSGTQLGSTELTSSIKLLLRSLDLLEDPAKTQGMRSGPSEQESAGDDDAIAMELDRAEEELQVTEYYLGTDSGSRADALSIAFSKLALCPAAATVQSLRRLFKPEETICLMNVLRMELIRDGWTTRYLDRQSDDEEDGDAAPDGSIQLIAELMCRCLDSVGLGGWMAFDTVLANGGDHHQDSVDFFAQFQAEVSVALEGILEAVRLQGTLSETVGYVTRCRAAAQGAKLSKGSRVQSQMLPFGLKSDTKISLDRVRSGGEIVQRSRRQIGHFQSKKKKSYSVNRITEESLMGRSVARVVKEEL</sequence>
<name>A0AA39Y6J6_9PEZI</name>
<feature type="compositionally biased region" description="Basic and acidic residues" evidence="1">
    <location>
        <begin position="436"/>
        <end position="454"/>
    </location>
</feature>
<keyword evidence="3" id="KW-1185">Reference proteome</keyword>
<dbReference type="EMBL" id="JAULSV010000004">
    <property type="protein sequence ID" value="KAK0646978.1"/>
    <property type="molecule type" value="Genomic_DNA"/>
</dbReference>
<reference evidence="2" key="1">
    <citation type="submission" date="2023-06" db="EMBL/GenBank/DDBJ databases">
        <title>Genome-scale phylogeny and comparative genomics of the fungal order Sordariales.</title>
        <authorList>
            <consortium name="Lawrence Berkeley National Laboratory"/>
            <person name="Hensen N."/>
            <person name="Bonometti L."/>
            <person name="Westerberg I."/>
            <person name="Brannstrom I.O."/>
            <person name="Guillou S."/>
            <person name="Cros-Aarteil S."/>
            <person name="Calhoun S."/>
            <person name="Haridas S."/>
            <person name="Kuo A."/>
            <person name="Mondo S."/>
            <person name="Pangilinan J."/>
            <person name="Riley R."/>
            <person name="Labutti K."/>
            <person name="Andreopoulos B."/>
            <person name="Lipzen A."/>
            <person name="Chen C."/>
            <person name="Yanf M."/>
            <person name="Daum C."/>
            <person name="Ng V."/>
            <person name="Clum A."/>
            <person name="Steindorff A."/>
            <person name="Ohm R."/>
            <person name="Martin F."/>
            <person name="Silar P."/>
            <person name="Natvig D."/>
            <person name="Lalanne C."/>
            <person name="Gautier V."/>
            <person name="Ament-Velasquez S.L."/>
            <person name="Kruys A."/>
            <person name="Hutchinson M.I."/>
            <person name="Powell A.J."/>
            <person name="Barry K."/>
            <person name="Miller A.N."/>
            <person name="Grigoriev I.V."/>
            <person name="Debuchy R."/>
            <person name="Gladieux P."/>
            <person name="Thoren M.H."/>
            <person name="Johannesson H."/>
        </authorList>
    </citation>
    <scope>NUCLEOTIDE SEQUENCE</scope>
    <source>
        <strain evidence="2">SMH2532-1</strain>
    </source>
</reference>
<evidence type="ECO:0000256" key="1">
    <source>
        <dbReference type="SAM" id="MobiDB-lite"/>
    </source>
</evidence>
<gene>
    <name evidence="2" type="ORF">B0T16DRAFT_414525</name>
</gene>
<organism evidence="2 3">
    <name type="scientific">Cercophora newfieldiana</name>
    <dbReference type="NCBI Taxonomy" id="92897"/>
    <lineage>
        <taxon>Eukaryota</taxon>
        <taxon>Fungi</taxon>
        <taxon>Dikarya</taxon>
        <taxon>Ascomycota</taxon>
        <taxon>Pezizomycotina</taxon>
        <taxon>Sordariomycetes</taxon>
        <taxon>Sordariomycetidae</taxon>
        <taxon>Sordariales</taxon>
        <taxon>Lasiosphaeriaceae</taxon>
        <taxon>Cercophora</taxon>
    </lineage>
</organism>
<proteinExistence type="predicted"/>
<evidence type="ECO:0000313" key="2">
    <source>
        <dbReference type="EMBL" id="KAK0646978.1"/>
    </source>
</evidence>
<accession>A0AA39Y6J6</accession>